<evidence type="ECO:0000313" key="1">
    <source>
        <dbReference type="EMBL" id="GAY21223.1"/>
    </source>
</evidence>
<name>A0A292ZEI5_SPHSA</name>
<reference evidence="1 2" key="1">
    <citation type="journal article" date="2013" name="Biodegradation">
        <title>Occurrence of 4-tert-butylphenol (4-t-BP) biodegradation in an aquatic sample caused by the presence of Spirodela polyrrhiza and isolation of a 4-t-BP-utilizing bacterium.</title>
        <authorList>
            <person name="Ogata Y."/>
            <person name="Toyama T."/>
            <person name="Yu N."/>
            <person name="Wang X."/>
            <person name="Sei K."/>
            <person name="Ike M."/>
        </authorList>
    </citation>
    <scope>NUCLEOTIDE SEQUENCE [LARGE SCALE GENOMIC DNA]</scope>
    <source>
        <strain evidence="1 2">OMI</strain>
    </source>
</reference>
<evidence type="ECO:0000313" key="2">
    <source>
        <dbReference type="Proteomes" id="UP000221538"/>
    </source>
</evidence>
<organism evidence="1 2">
    <name type="scientific">Sphingobium fuliginis (strain ATCC 27551)</name>
    <dbReference type="NCBI Taxonomy" id="336203"/>
    <lineage>
        <taxon>Bacteria</taxon>
        <taxon>Pseudomonadati</taxon>
        <taxon>Pseudomonadota</taxon>
        <taxon>Alphaproteobacteria</taxon>
        <taxon>Sphingomonadales</taxon>
        <taxon>Sphingomonadaceae</taxon>
        <taxon>Sphingobium</taxon>
    </lineage>
</organism>
<accession>A0A292ZEI5</accession>
<dbReference type="Proteomes" id="UP000221538">
    <property type="component" value="Unassembled WGS sequence"/>
</dbReference>
<dbReference type="RefSeq" id="WP_255308847.1">
    <property type="nucleotide sequence ID" value="NZ_BEWI01000031.1"/>
</dbReference>
<protein>
    <submittedName>
        <fullName evidence="1">Uncharacterized protein</fullName>
    </submittedName>
</protein>
<sequence>MIDMGSIVGVLRQAGNGRIWAEAEFANCRHQAHHASAKAAE</sequence>
<gene>
    <name evidence="1" type="ORF">SFOMI_1760</name>
</gene>
<comment type="caution">
    <text evidence="1">The sequence shown here is derived from an EMBL/GenBank/DDBJ whole genome shotgun (WGS) entry which is preliminary data.</text>
</comment>
<proteinExistence type="predicted"/>
<reference evidence="1 2" key="2">
    <citation type="journal article" date="2013" name="Environ. Sci. Technol.">
        <title>The 4-tert-butylphenol-utilizing bacterium Sphingobium fuliginis OMI can degrade bisphenols via phenolic ring hydroxylation and meta-cleavage pathway.</title>
        <authorList>
            <person name="Ogata Y."/>
            <person name="Goda S."/>
            <person name="Toyama T."/>
            <person name="Sei K."/>
            <person name="Ike M."/>
        </authorList>
    </citation>
    <scope>NUCLEOTIDE SEQUENCE [LARGE SCALE GENOMIC DNA]</scope>
    <source>
        <strain evidence="1 2">OMI</strain>
    </source>
</reference>
<dbReference type="AlphaFoldDB" id="A0A292ZEI5"/>
<dbReference type="EMBL" id="BEWI01000031">
    <property type="protein sequence ID" value="GAY21223.1"/>
    <property type="molecule type" value="Genomic_DNA"/>
</dbReference>